<proteinExistence type="predicted"/>
<dbReference type="VEuPathDB" id="TriTrypDB:TvY486_0603920"/>
<reference evidence="3" key="1">
    <citation type="journal article" date="2012" name="Proc. Natl. Acad. Sci. U.S.A.">
        <title>Antigenic diversity is generated by distinct evolutionary mechanisms in African trypanosome species.</title>
        <authorList>
            <person name="Jackson A.P."/>
            <person name="Berry A."/>
            <person name="Aslett M."/>
            <person name="Allison H.C."/>
            <person name="Burton P."/>
            <person name="Vavrova-Anderson J."/>
            <person name="Brown R."/>
            <person name="Browne H."/>
            <person name="Corton N."/>
            <person name="Hauser H."/>
            <person name="Gamble J."/>
            <person name="Gilderthorp R."/>
            <person name="Marcello L."/>
            <person name="McQuillan J."/>
            <person name="Otto T.D."/>
            <person name="Quail M.A."/>
            <person name="Sanders M.J."/>
            <person name="van Tonder A."/>
            <person name="Ginger M.L."/>
            <person name="Field M.C."/>
            <person name="Barry J.D."/>
            <person name="Hertz-Fowler C."/>
            <person name="Berriman M."/>
        </authorList>
    </citation>
    <scope>NUCLEOTIDE SEQUENCE</scope>
    <source>
        <strain evidence="3">Y486</strain>
    </source>
</reference>
<dbReference type="InterPro" id="IPR050907">
    <property type="entry name" value="SRSF"/>
</dbReference>
<feature type="domain" description="RRM" evidence="2">
    <location>
        <begin position="5"/>
        <end position="99"/>
    </location>
</feature>
<accession>G0TXB1</accession>
<evidence type="ECO:0000313" key="3">
    <source>
        <dbReference type="EMBL" id="CCC48601.1"/>
    </source>
</evidence>
<dbReference type="CDD" id="cd00590">
    <property type="entry name" value="RRM_SF"/>
    <property type="match status" value="1"/>
</dbReference>
<protein>
    <submittedName>
        <fullName evidence="3">Putative RNA-binding protein</fullName>
    </submittedName>
</protein>
<evidence type="ECO:0000259" key="2">
    <source>
        <dbReference type="PROSITE" id="PS50102"/>
    </source>
</evidence>
<gene>
    <name evidence="3" type="ORF">TVY486_0603920</name>
</gene>
<name>G0TXB1_TRYVY</name>
<dbReference type="EMBL" id="HE573022">
    <property type="protein sequence ID" value="CCC48601.1"/>
    <property type="molecule type" value="Genomic_DNA"/>
</dbReference>
<dbReference type="PANTHER" id="PTHR23147">
    <property type="entry name" value="SERINE/ARGININE RICH SPLICING FACTOR"/>
    <property type="match status" value="1"/>
</dbReference>
<dbReference type="InterPro" id="IPR012677">
    <property type="entry name" value="Nucleotide-bd_a/b_plait_sf"/>
</dbReference>
<evidence type="ECO:0000256" key="1">
    <source>
        <dbReference type="PROSITE-ProRule" id="PRU00176"/>
    </source>
</evidence>
<sequence length="141" mass="15383">MSSTAVLFVGNLPTVANAQFVERLFSAYGDVKHVDMLWERQALYAEVTYSTVDDADSAIAALHWRYCAAKGVPLVVLYHVKSPSVSDYGRRVGRKYAEASMTGCSSLSGPLESFSTMLPCSEAHTAHFNRDTTEGTAPEKL</sequence>
<dbReference type="Pfam" id="PF00076">
    <property type="entry name" value="RRM_1"/>
    <property type="match status" value="1"/>
</dbReference>
<dbReference type="PROSITE" id="PS50102">
    <property type="entry name" value="RRM"/>
    <property type="match status" value="1"/>
</dbReference>
<organism evidence="3">
    <name type="scientific">Trypanosoma vivax (strain Y486)</name>
    <dbReference type="NCBI Taxonomy" id="1055687"/>
    <lineage>
        <taxon>Eukaryota</taxon>
        <taxon>Discoba</taxon>
        <taxon>Euglenozoa</taxon>
        <taxon>Kinetoplastea</taxon>
        <taxon>Metakinetoplastina</taxon>
        <taxon>Trypanosomatida</taxon>
        <taxon>Trypanosomatidae</taxon>
        <taxon>Trypanosoma</taxon>
        <taxon>Duttonella</taxon>
    </lineage>
</organism>
<dbReference type="OMA" id="EGARWND"/>
<dbReference type="GO" id="GO:0003723">
    <property type="term" value="F:RNA binding"/>
    <property type="evidence" value="ECO:0007669"/>
    <property type="project" value="UniProtKB-UniRule"/>
</dbReference>
<dbReference type="SUPFAM" id="SSF54928">
    <property type="entry name" value="RNA-binding domain, RBD"/>
    <property type="match status" value="1"/>
</dbReference>
<dbReference type="AlphaFoldDB" id="G0TXB1"/>
<dbReference type="InterPro" id="IPR000504">
    <property type="entry name" value="RRM_dom"/>
</dbReference>
<dbReference type="InterPro" id="IPR035979">
    <property type="entry name" value="RBD_domain_sf"/>
</dbReference>
<dbReference type="Gene3D" id="3.30.70.330">
    <property type="match status" value="1"/>
</dbReference>
<dbReference type="SMART" id="SM00360">
    <property type="entry name" value="RRM"/>
    <property type="match status" value="1"/>
</dbReference>
<keyword evidence="1" id="KW-0694">RNA-binding</keyword>